<evidence type="ECO:0000313" key="2">
    <source>
        <dbReference type="EMBL" id="DAF42376.1"/>
    </source>
</evidence>
<protein>
    <submittedName>
        <fullName evidence="2">Protein 2</fullName>
    </submittedName>
</protein>
<sequence length="450" mass="50468">MVRKAIKRTSQATLQEGEDTRKSTRLNQPKETREEPGLEVPSLREDGSFEKLSEEDLQRLATEHEKFPDKLASHLSEKIGALHGLEKMQIGKDSDDEDEDYEQVHSGDVEMHNDNISEEEEPQRSAEVQVLQRKEDSERLASVTKKVVMNIQLPTAAEIVRRYSPDLHKHVTEVGVQIGDIYQNLAELDIQPTEQEGYMIYNYMIKRGKIEVEHAIPLIVGYRTRDMETEVSDLKALRKLVTEFTSIEKSLRGRVEEMGEKTEIMYKISKDLHDYSKKVIPPILPESGVEIPVSANRGTRAMLTGGSSSKSVMELLLPSTGASAPVQTVKRAPYTAPLVLLTDQMTKEKVSEVIRFAKSEKKSNDAFVHDLLQALGLQESALKEIHREENIAIEILADICKTDPGGILSDFLEGKASLIKTRKKVLEKAINVGKTKSQSKLSSSLNLGKN</sequence>
<reference evidence="2" key="2">
    <citation type="journal article" date="2021" name="Viruses">
        <title>Illuminating the Plant Rhabdovirus Landscape through Metatranscriptomics Data.</title>
        <authorList>
            <person name="Bejerman N."/>
            <person name="Dietzgen R.G."/>
            <person name="Debat H."/>
        </authorList>
    </citation>
    <scope>NUCLEOTIDE SEQUENCE</scope>
</reference>
<proteinExistence type="predicted"/>
<evidence type="ECO:0000256" key="1">
    <source>
        <dbReference type="SAM" id="MobiDB-lite"/>
    </source>
</evidence>
<reference evidence="2" key="1">
    <citation type="journal article" date="2021" name="J. Anim. Genet.">
        <title>Illuminating the plant rhabdovirus landscape through metatranscriptomics data.</title>
        <authorList>
            <person name="Bejerman N."/>
            <person name="Dietzgen R.G."/>
            <person name="Debat H."/>
        </authorList>
    </citation>
    <scope>NUCLEOTIDE SEQUENCE</scope>
</reference>
<dbReference type="EMBL" id="BK014318">
    <property type="protein sequence ID" value="DAF42376.1"/>
    <property type="molecule type" value="Viral_cRNA"/>
</dbReference>
<feature type="compositionally biased region" description="Basic and acidic residues" evidence="1">
    <location>
        <begin position="18"/>
        <end position="57"/>
    </location>
</feature>
<organism evidence="2">
    <name type="scientific">Spinach virus 1</name>
    <dbReference type="NCBI Taxonomy" id="2793740"/>
    <lineage>
        <taxon>Viruses</taxon>
        <taxon>Riboviria</taxon>
        <taxon>Orthornavirae</taxon>
        <taxon>Negarnaviricota</taxon>
        <taxon>Haploviricotina</taxon>
        <taxon>Monjiviricetes</taxon>
        <taxon>Mononegavirales</taxon>
        <taxon>Rhabdoviridae</taxon>
    </lineage>
</organism>
<feature type="region of interest" description="Disordered" evidence="1">
    <location>
        <begin position="1"/>
        <end position="57"/>
    </location>
</feature>
<accession>A0A8D9PH39</accession>
<name>A0A8D9PH39_9RHAB</name>